<feature type="domain" description="Cupin type-2" evidence="1">
    <location>
        <begin position="16"/>
        <end position="77"/>
    </location>
</feature>
<dbReference type="Gene3D" id="2.60.120.10">
    <property type="entry name" value="Jelly Rolls"/>
    <property type="match status" value="1"/>
</dbReference>
<dbReference type="InterPro" id="IPR014710">
    <property type="entry name" value="RmlC-like_jellyroll"/>
</dbReference>
<protein>
    <submittedName>
        <fullName evidence="2">Cupin domain-containing protein</fullName>
    </submittedName>
</protein>
<dbReference type="InterPro" id="IPR013096">
    <property type="entry name" value="Cupin_2"/>
</dbReference>
<dbReference type="Proteomes" id="UP001163739">
    <property type="component" value="Chromosome"/>
</dbReference>
<dbReference type="SUPFAM" id="SSF51182">
    <property type="entry name" value="RmlC-like cupins"/>
    <property type="match status" value="1"/>
</dbReference>
<organism evidence="2 3">
    <name type="scientific">Alkalimarinus alittae</name>
    <dbReference type="NCBI Taxonomy" id="2961619"/>
    <lineage>
        <taxon>Bacteria</taxon>
        <taxon>Pseudomonadati</taxon>
        <taxon>Pseudomonadota</taxon>
        <taxon>Gammaproteobacteria</taxon>
        <taxon>Alteromonadales</taxon>
        <taxon>Alteromonadaceae</taxon>
        <taxon>Alkalimarinus</taxon>
    </lineage>
</organism>
<evidence type="ECO:0000259" key="1">
    <source>
        <dbReference type="Pfam" id="PF07883"/>
    </source>
</evidence>
<reference evidence="2" key="1">
    <citation type="submission" date="2022-06" db="EMBL/GenBank/DDBJ databases">
        <title>Alkalimarinus sp. nov., isolated from gut of a Alitta virens.</title>
        <authorList>
            <person name="Yang A.I."/>
            <person name="Shin N.-R."/>
        </authorList>
    </citation>
    <scope>NUCLEOTIDE SEQUENCE</scope>
    <source>
        <strain evidence="2">A2M4</strain>
    </source>
</reference>
<dbReference type="EMBL" id="CP100390">
    <property type="protein sequence ID" value="UZE94392.1"/>
    <property type="molecule type" value="Genomic_DNA"/>
</dbReference>
<dbReference type="Pfam" id="PF07883">
    <property type="entry name" value="Cupin_2"/>
    <property type="match status" value="1"/>
</dbReference>
<dbReference type="CDD" id="cd02208">
    <property type="entry name" value="cupin_RmlC-like"/>
    <property type="match status" value="1"/>
</dbReference>
<name>A0ABY6MX35_9ALTE</name>
<evidence type="ECO:0000313" key="2">
    <source>
        <dbReference type="EMBL" id="UZE94392.1"/>
    </source>
</evidence>
<evidence type="ECO:0000313" key="3">
    <source>
        <dbReference type="Proteomes" id="UP001163739"/>
    </source>
</evidence>
<sequence>MEREDLVLEESSRVALITLAAGEESPWHHHSAVTEQVVCVSGKITLNLAQSSMPVILSSGQRHQILPGVKHSLSNSEGIASTYLLVQQGAYDFVPSSS</sequence>
<gene>
    <name evidence="2" type="ORF">NKI27_09815</name>
</gene>
<keyword evidence="3" id="KW-1185">Reference proteome</keyword>
<dbReference type="InterPro" id="IPR011051">
    <property type="entry name" value="RmlC_Cupin_sf"/>
</dbReference>
<proteinExistence type="predicted"/>
<dbReference type="RefSeq" id="WP_265045887.1">
    <property type="nucleotide sequence ID" value="NZ_CP100390.1"/>
</dbReference>
<accession>A0ABY6MX35</accession>